<dbReference type="InterPro" id="IPR019089">
    <property type="entry name" value="Cas_GSU0054"/>
</dbReference>
<reference evidence="2" key="2">
    <citation type="journal article" date="2016" name="Int. J. Syst. Evol. Microbiol.">
        <title>Complete genome sequence and cell structure of Limnochorda pilosa, a Gram-negative spore-former within the phylum Firmicutes.</title>
        <authorList>
            <person name="Watanabe M."/>
            <person name="Kojima H."/>
            <person name="Fukui M."/>
        </authorList>
    </citation>
    <scope>NUCLEOTIDE SEQUENCE [LARGE SCALE GENOMIC DNA]</scope>
    <source>
        <strain evidence="2">HC45</strain>
    </source>
</reference>
<organism evidence="1 2">
    <name type="scientific">Limnochorda pilosa</name>
    <dbReference type="NCBI Taxonomy" id="1555112"/>
    <lineage>
        <taxon>Bacteria</taxon>
        <taxon>Bacillati</taxon>
        <taxon>Bacillota</taxon>
        <taxon>Limnochordia</taxon>
        <taxon>Limnochordales</taxon>
        <taxon>Limnochordaceae</taxon>
        <taxon>Limnochorda</taxon>
    </lineage>
</organism>
<reference evidence="2" key="1">
    <citation type="submission" date="2015-07" db="EMBL/GenBank/DDBJ databases">
        <title>Complete genome sequence and phylogenetic analysis of Limnochorda pilosa.</title>
        <authorList>
            <person name="Watanabe M."/>
            <person name="Kojima H."/>
            <person name="Fukui M."/>
        </authorList>
    </citation>
    <scope>NUCLEOTIDE SEQUENCE [LARGE SCALE GENOMIC DNA]</scope>
    <source>
        <strain evidence="2">HC45</strain>
    </source>
</reference>
<dbReference type="Pfam" id="PF09609">
    <property type="entry name" value="Cas_GSU0054"/>
    <property type="match status" value="1"/>
</dbReference>
<evidence type="ECO:0000313" key="1">
    <source>
        <dbReference type="EMBL" id="BAS26092.1"/>
    </source>
</evidence>
<proteinExistence type="predicted"/>
<dbReference type="RefSeq" id="WP_068133211.1">
    <property type="nucleotide sequence ID" value="NZ_AP014924.1"/>
</dbReference>
<dbReference type="PATRIC" id="fig|1555112.3.peg.246"/>
<dbReference type="AlphaFoldDB" id="A0A0K2SGC1"/>
<evidence type="ECO:0000313" key="2">
    <source>
        <dbReference type="Proteomes" id="UP000065807"/>
    </source>
</evidence>
<accession>A0A0K2SGC1</accession>
<gene>
    <name evidence="1" type="ORF">LIP_0235</name>
</gene>
<dbReference type="EMBL" id="AP014924">
    <property type="protein sequence ID" value="BAS26092.1"/>
    <property type="molecule type" value="Genomic_DNA"/>
</dbReference>
<protein>
    <submittedName>
        <fullName evidence="1">CRISPR-associated protein</fullName>
    </submittedName>
</protein>
<sequence length="480" mass="52165">MFGLEIRYLTGRAVAQSVEDRSVPEWPPHPARVFSALVAAFCETGAAQPHRAFLEWLELQPPPVISASDAERADVPIHHVPVNDVRAPQAKAAGNGDFAAARRLLPEARPRQPRTFPSVIPHRPTVYMTWPDATPSQALLEAAAELAGRVASLGHSSSLVSLRLCEQPPAPTHVPTEPAADTVVLRVTFEGQLEALDRSYQRRGETGVWGLLPSRAQAYRTLGEATEGQRALSGVFEEMLVFRRVAGPVLPIVAADAVTQLFRAAAMAQCPEPVPEALSGHRADGAPSTRPHVAFAPLPDVGRPHADGHLMGLAAFLPKGLAGSERLQVLRALGRVTRLVMGRLGEWELERVTGTPPQRQLTPSTWMSPSTRWATVTPLLLDRFPKREGEEEELVARACRWVGLPEPSFVLTSVQSLFEGVPASHAFHREPWSKGRAAVHALVAFDQPVAGPLLLGAGRYRGLGLLRPYRRGRGIRRDAS</sequence>
<dbReference type="KEGG" id="lpil:LIP_0235"/>
<dbReference type="Proteomes" id="UP000065807">
    <property type="component" value="Chromosome"/>
</dbReference>
<dbReference type="OrthoDB" id="128883at2"/>
<name>A0A0K2SGC1_LIMPI</name>
<keyword evidence="2" id="KW-1185">Reference proteome</keyword>
<dbReference type="NCBIfam" id="TIGR02165">
    <property type="entry name" value="cas5_6_GSU0054"/>
    <property type="match status" value="1"/>
</dbReference>
<dbReference type="STRING" id="1555112.LIP_0235"/>